<evidence type="ECO:0000313" key="12">
    <source>
        <dbReference type="EMBL" id="EHA99862.1"/>
    </source>
</evidence>
<dbReference type="CDD" id="cd08407">
    <property type="entry name" value="C2B_Synaptotagmin-13"/>
    <property type="match status" value="1"/>
</dbReference>
<dbReference type="EMBL" id="JH166724">
    <property type="protein sequence ID" value="EHA99862.1"/>
    <property type="molecule type" value="Genomic_DNA"/>
</dbReference>
<dbReference type="SMART" id="SM00239">
    <property type="entry name" value="C2"/>
    <property type="match status" value="1"/>
</dbReference>
<dbReference type="FunFam" id="2.60.40.150:FF:000145">
    <property type="entry name" value="Synaptotagmin 13"/>
    <property type="match status" value="1"/>
</dbReference>
<reference evidence="12 13" key="1">
    <citation type="journal article" date="2011" name="Nature">
        <title>Genome sequencing reveals insights into physiology and longevity of the naked mole rat.</title>
        <authorList>
            <person name="Kim E.B."/>
            <person name="Fang X."/>
            <person name="Fushan A.A."/>
            <person name="Huang Z."/>
            <person name="Lobanov A.V."/>
            <person name="Han L."/>
            <person name="Marino S.M."/>
            <person name="Sun X."/>
            <person name="Turanov A.A."/>
            <person name="Yang P."/>
            <person name="Yim S.H."/>
            <person name="Zhao X."/>
            <person name="Kasaikina M.V."/>
            <person name="Stoletzki N."/>
            <person name="Peng C."/>
            <person name="Polak P."/>
            <person name="Xiong Z."/>
            <person name="Kiezun A."/>
            <person name="Zhu Y."/>
            <person name="Chen Y."/>
            <person name="Kryukov G.V."/>
            <person name="Zhang Q."/>
            <person name="Peshkin L."/>
            <person name="Yang L."/>
            <person name="Bronson R.T."/>
            <person name="Buffenstein R."/>
            <person name="Wang B."/>
            <person name="Han C."/>
            <person name="Li Q."/>
            <person name="Chen L."/>
            <person name="Zhao W."/>
            <person name="Sunyaev S.R."/>
            <person name="Park T.J."/>
            <person name="Zhang G."/>
            <person name="Wang J."/>
            <person name="Gladyshev V.N."/>
        </authorList>
    </citation>
    <scope>NUCLEOTIDE SEQUENCE [LARGE SCALE GENOMIC DNA]</scope>
</reference>
<dbReference type="GO" id="GO:0005886">
    <property type="term" value="C:plasma membrane"/>
    <property type="evidence" value="ECO:0007669"/>
    <property type="project" value="TreeGrafter"/>
</dbReference>
<comment type="subunit">
    <text evidence="8">Interacts with NRXN1.</text>
</comment>
<name>G5AS52_HETGA</name>
<evidence type="ECO:0000256" key="10">
    <source>
        <dbReference type="ARBA" id="ARBA00074981"/>
    </source>
</evidence>
<dbReference type="GO" id="GO:0031045">
    <property type="term" value="C:dense core granule"/>
    <property type="evidence" value="ECO:0007669"/>
    <property type="project" value="TreeGrafter"/>
</dbReference>
<dbReference type="GO" id="GO:0048488">
    <property type="term" value="P:synaptic vesicle endocytosis"/>
    <property type="evidence" value="ECO:0007669"/>
    <property type="project" value="TreeGrafter"/>
</dbReference>
<keyword evidence="4" id="KW-0677">Repeat</keyword>
<dbReference type="GO" id="GO:0000149">
    <property type="term" value="F:SNARE binding"/>
    <property type="evidence" value="ECO:0007669"/>
    <property type="project" value="TreeGrafter"/>
</dbReference>
<protein>
    <recommendedName>
        <fullName evidence="9">Synaptotagmin-13</fullName>
    </recommendedName>
    <alternativeName>
        <fullName evidence="10">Synaptotagmin XIII</fullName>
    </alternativeName>
</protein>
<dbReference type="InterPro" id="IPR035892">
    <property type="entry name" value="C2_domain_sf"/>
</dbReference>
<dbReference type="STRING" id="10181.G5AS52"/>
<keyword evidence="5" id="KW-1133">Transmembrane helix</keyword>
<evidence type="ECO:0000259" key="11">
    <source>
        <dbReference type="PROSITE" id="PS50004"/>
    </source>
</evidence>
<dbReference type="GO" id="GO:0001786">
    <property type="term" value="F:phosphatidylserine binding"/>
    <property type="evidence" value="ECO:0007669"/>
    <property type="project" value="TreeGrafter"/>
</dbReference>
<gene>
    <name evidence="12" type="ORF">GW7_07033</name>
</gene>
<dbReference type="InterPro" id="IPR000008">
    <property type="entry name" value="C2_dom"/>
</dbReference>
<dbReference type="GO" id="GO:0048791">
    <property type="term" value="P:calcium ion-regulated exocytosis of neurotransmitter"/>
    <property type="evidence" value="ECO:0007669"/>
    <property type="project" value="TreeGrafter"/>
</dbReference>
<proteinExistence type="inferred from homology"/>
<dbReference type="PANTHER" id="PTHR10024">
    <property type="entry name" value="SYNAPTOTAGMIN"/>
    <property type="match status" value="1"/>
</dbReference>
<dbReference type="Pfam" id="PF00168">
    <property type="entry name" value="C2"/>
    <property type="match status" value="2"/>
</dbReference>
<evidence type="ECO:0000256" key="8">
    <source>
        <dbReference type="ARBA" id="ARBA00065023"/>
    </source>
</evidence>
<dbReference type="GO" id="GO:0030276">
    <property type="term" value="F:clathrin binding"/>
    <property type="evidence" value="ECO:0007669"/>
    <property type="project" value="TreeGrafter"/>
</dbReference>
<dbReference type="GO" id="GO:0030424">
    <property type="term" value="C:axon"/>
    <property type="evidence" value="ECO:0007669"/>
    <property type="project" value="TreeGrafter"/>
</dbReference>
<keyword evidence="3" id="KW-0812">Transmembrane</keyword>
<dbReference type="GO" id="GO:0030672">
    <property type="term" value="C:synaptic vesicle membrane"/>
    <property type="evidence" value="ECO:0007669"/>
    <property type="project" value="TreeGrafter"/>
</dbReference>
<comment type="subcellular location">
    <subcellularLocation>
        <location evidence="1">Membrane</location>
        <topology evidence="1">Single-pass membrane protein</topology>
    </subcellularLocation>
</comment>
<feature type="domain" description="C2" evidence="11">
    <location>
        <begin position="345"/>
        <end position="480"/>
    </location>
</feature>
<evidence type="ECO:0000256" key="2">
    <source>
        <dbReference type="ARBA" id="ARBA00006996"/>
    </source>
</evidence>
<dbReference type="AlphaFoldDB" id="G5AS52"/>
<dbReference type="PROSITE" id="PS50004">
    <property type="entry name" value="C2"/>
    <property type="match status" value="2"/>
</dbReference>
<feature type="domain" description="C2" evidence="11">
    <location>
        <begin position="216"/>
        <end position="333"/>
    </location>
</feature>
<evidence type="ECO:0000256" key="4">
    <source>
        <dbReference type="ARBA" id="ARBA00022737"/>
    </source>
</evidence>
<comment type="function">
    <text evidence="7">May be involved in transport vesicle docking to the plasma membrane.</text>
</comment>
<evidence type="ECO:0000256" key="5">
    <source>
        <dbReference type="ARBA" id="ARBA00022989"/>
    </source>
</evidence>
<keyword evidence="6" id="KW-0472">Membrane</keyword>
<dbReference type="Proteomes" id="UP000006813">
    <property type="component" value="Unassembled WGS sequence"/>
</dbReference>
<dbReference type="FunCoup" id="G5AS52">
    <property type="interactions" value="309"/>
</dbReference>
<dbReference type="GO" id="GO:0005509">
    <property type="term" value="F:calcium ion binding"/>
    <property type="evidence" value="ECO:0007669"/>
    <property type="project" value="TreeGrafter"/>
</dbReference>
<dbReference type="FunFam" id="2.60.40.150:FF:000101">
    <property type="entry name" value="Synaptotagmin 13"/>
    <property type="match status" value="1"/>
</dbReference>
<sequence>MSPRCQAPPELGPQVTPYMCLPLDKLVHPRLHRAAFTRQEKARKPVYIRPAEDGSLCTPQGFQKRVLAAGISSLLTQRSLGTYRGDLLLLLLLLPELATGTKRDVAGAQQIHGPRSFSHFNVKKSTEPVQPRPLLKFPDIYGPRPAVTAPEVINYADYTLGTTEEAAAPISPQPLSDSRLKRQVTEELFILPQNGVVEDVCVMETWNPEKAASWNQAPKLHYCLDYDRQKAELFVTCLEALTSDHDGGCDCYVQGSVAITTGSVEAQTALKRRQQHTAWEEGLVLPLAEEELRTAALTLTLRTCDRFSRHSVAGELRLALDGVSVPLGAAQWGELKTSVKEPSSGTGEVLLSISYLPAANRLLVVLIKAKNLHSNQSKVLLGKDVSVKVTLKHQAQKLKKKQTKRAKHKINPVWNEMIMFELPDDLLRASSVELEVLSQDEAGQSCTLGHCSLGLHTSGSERSHWEEMLKNPRRQIAMWHQLCQ</sequence>
<comment type="similarity">
    <text evidence="2">Belongs to the synaptotagmin family.</text>
</comment>
<evidence type="ECO:0000256" key="7">
    <source>
        <dbReference type="ARBA" id="ARBA00058123"/>
    </source>
</evidence>
<dbReference type="eggNOG" id="KOG1028">
    <property type="taxonomic scope" value="Eukaryota"/>
</dbReference>
<dbReference type="Gene3D" id="2.60.40.150">
    <property type="entry name" value="C2 domain"/>
    <property type="match status" value="2"/>
</dbReference>
<dbReference type="InParanoid" id="G5AS52"/>
<accession>G5AS52</accession>
<dbReference type="GO" id="GO:0005544">
    <property type="term" value="F:calcium-dependent phospholipid binding"/>
    <property type="evidence" value="ECO:0007669"/>
    <property type="project" value="TreeGrafter"/>
</dbReference>
<dbReference type="CDD" id="cd08677">
    <property type="entry name" value="C2A_Synaptotagmin-13"/>
    <property type="match status" value="1"/>
</dbReference>
<evidence type="ECO:0000256" key="9">
    <source>
        <dbReference type="ARBA" id="ARBA00067733"/>
    </source>
</evidence>
<dbReference type="SUPFAM" id="SSF49562">
    <property type="entry name" value="C2 domain (Calcium/lipid-binding domain, CaLB)"/>
    <property type="match status" value="2"/>
</dbReference>
<dbReference type="InterPro" id="IPR028692">
    <property type="entry name" value="Syt13_C2B"/>
</dbReference>
<organism evidence="12 13">
    <name type="scientific">Heterocephalus glaber</name>
    <name type="common">Naked mole rat</name>
    <dbReference type="NCBI Taxonomy" id="10181"/>
    <lineage>
        <taxon>Eukaryota</taxon>
        <taxon>Metazoa</taxon>
        <taxon>Chordata</taxon>
        <taxon>Craniata</taxon>
        <taxon>Vertebrata</taxon>
        <taxon>Euteleostomi</taxon>
        <taxon>Mammalia</taxon>
        <taxon>Eutheria</taxon>
        <taxon>Euarchontoglires</taxon>
        <taxon>Glires</taxon>
        <taxon>Rodentia</taxon>
        <taxon>Hystricomorpha</taxon>
        <taxon>Bathyergidae</taxon>
        <taxon>Heterocephalus</taxon>
    </lineage>
</organism>
<evidence type="ECO:0000256" key="3">
    <source>
        <dbReference type="ARBA" id="ARBA00022692"/>
    </source>
</evidence>
<evidence type="ECO:0000313" key="13">
    <source>
        <dbReference type="Proteomes" id="UP000006813"/>
    </source>
</evidence>
<evidence type="ECO:0000256" key="1">
    <source>
        <dbReference type="ARBA" id="ARBA00004167"/>
    </source>
</evidence>
<dbReference type="PANTHER" id="PTHR10024:SF250">
    <property type="entry name" value="SYNAPTOTAGMIN-13"/>
    <property type="match status" value="1"/>
</dbReference>
<evidence type="ECO:0000256" key="6">
    <source>
        <dbReference type="ARBA" id="ARBA00023136"/>
    </source>
</evidence>